<dbReference type="InterPro" id="IPR006171">
    <property type="entry name" value="TOPRIM_dom"/>
</dbReference>
<dbReference type="Gene3D" id="3.90.580.10">
    <property type="entry name" value="Zinc finger, CHC2-type domain"/>
    <property type="match status" value="1"/>
</dbReference>
<keyword evidence="7 12" id="KW-0863">Zinc-finger</keyword>
<dbReference type="PROSITE" id="PS50880">
    <property type="entry name" value="TOPRIM"/>
    <property type="match status" value="1"/>
</dbReference>
<dbReference type="Proteomes" id="UP001279642">
    <property type="component" value="Unassembled WGS sequence"/>
</dbReference>
<dbReference type="Gene3D" id="3.40.1360.10">
    <property type="match status" value="1"/>
</dbReference>
<evidence type="ECO:0000256" key="3">
    <source>
        <dbReference type="ARBA" id="ARBA00022679"/>
    </source>
</evidence>
<keyword evidence="9" id="KW-0460">Magnesium</keyword>
<feature type="domain" description="Toprim" evidence="14">
    <location>
        <begin position="257"/>
        <end position="339"/>
    </location>
</feature>
<protein>
    <recommendedName>
        <fullName evidence="12">DNA primase</fullName>
        <ecNumber evidence="12">2.7.7.101</ecNumber>
    </recommendedName>
</protein>
<keyword evidence="6 12" id="KW-0479">Metal-binding</keyword>
<dbReference type="InterPro" id="IPR013264">
    <property type="entry name" value="DNAG_N"/>
</dbReference>
<dbReference type="InterPro" id="IPR019475">
    <property type="entry name" value="DNA_primase_DnaB-bd"/>
</dbReference>
<dbReference type="SUPFAM" id="SSF57783">
    <property type="entry name" value="Zinc beta-ribbon"/>
    <property type="match status" value="1"/>
</dbReference>
<dbReference type="EMBL" id="JAXCLW010000003">
    <property type="protein sequence ID" value="MDY0884003.1"/>
    <property type="molecule type" value="Genomic_DNA"/>
</dbReference>
<dbReference type="InterPro" id="IPR002694">
    <property type="entry name" value="Znf_CHC2"/>
</dbReference>
<name>A0ABU5ECR3_9PROT</name>
<dbReference type="RefSeq" id="WP_320509064.1">
    <property type="nucleotide sequence ID" value="NZ_JAXCLW010000003.1"/>
</dbReference>
<dbReference type="InterPro" id="IPR006295">
    <property type="entry name" value="DNA_primase_DnaG"/>
</dbReference>
<evidence type="ECO:0000256" key="1">
    <source>
        <dbReference type="ARBA" id="ARBA00022478"/>
    </source>
</evidence>
<keyword evidence="1 12" id="KW-0240">DNA-directed RNA polymerase</keyword>
<comment type="similarity">
    <text evidence="12">Belongs to the DnaG primase family.</text>
</comment>
<evidence type="ECO:0000256" key="11">
    <source>
        <dbReference type="ARBA" id="ARBA00023163"/>
    </source>
</evidence>
<dbReference type="Pfam" id="PF10410">
    <property type="entry name" value="DnaB_bind"/>
    <property type="match status" value="1"/>
</dbReference>
<dbReference type="NCBIfam" id="TIGR01391">
    <property type="entry name" value="dnaG"/>
    <property type="match status" value="1"/>
</dbReference>
<evidence type="ECO:0000256" key="7">
    <source>
        <dbReference type="ARBA" id="ARBA00022771"/>
    </source>
</evidence>
<dbReference type="Pfam" id="PF01807">
    <property type="entry name" value="Zn_ribbon_DnaG"/>
    <property type="match status" value="1"/>
</dbReference>
<evidence type="ECO:0000256" key="9">
    <source>
        <dbReference type="ARBA" id="ARBA00022842"/>
    </source>
</evidence>
<dbReference type="Pfam" id="PF08275">
    <property type="entry name" value="DNAG_N"/>
    <property type="match status" value="1"/>
</dbReference>
<feature type="zinc finger region" description="CHC2-type" evidence="12">
    <location>
        <begin position="38"/>
        <end position="62"/>
    </location>
</feature>
<comment type="caution">
    <text evidence="15">The sequence shown here is derived from an EMBL/GenBank/DDBJ whole genome shotgun (WGS) entry which is preliminary data.</text>
</comment>
<gene>
    <name evidence="12 15" type="primary">dnaG</name>
    <name evidence="15" type="ORF">SMD27_14220</name>
</gene>
<proteinExistence type="inferred from homology"/>
<evidence type="ECO:0000256" key="10">
    <source>
        <dbReference type="ARBA" id="ARBA00023125"/>
    </source>
</evidence>
<keyword evidence="2 12" id="KW-0639">Primosome</keyword>
<dbReference type="PANTHER" id="PTHR30313:SF2">
    <property type="entry name" value="DNA PRIMASE"/>
    <property type="match status" value="1"/>
</dbReference>
<dbReference type="Gene3D" id="3.90.980.10">
    <property type="entry name" value="DNA primase, catalytic core, N-terminal domain"/>
    <property type="match status" value="1"/>
</dbReference>
<sequence length="671" mass="73370">MAFPPSFLEDLRQRLSIIDVVGRKVRLIRRGQEASGLCPFHNEKSPSFTVSEDKGFYHCFGCGAHGDVIGFVMNTEGLDFRNAVEKLSAEAGLTVPQDSFESRERAERQATLAGVIELAAKFFEAHLGASGGKAGLDYLRRRGLTPETIKQFRLGFAPDSRTALKAHLEKQNVPETLAVEAGLLIRPEDGPGATYDRFRGRVMFPILDRRGQVIAFGGRILTDEKPKYLNSPETPLFHKGRVLYNLSLAQKPARDKNEIIVAEGYMDVIALTQAGFPQAVAPLGTALTEDQIGLLWRLAPEPLLCFDGDAAGQKAAARAAERVLPILKPGLSLRFAWMPAGEDPDSLIKSQGAAALRQVLDGAAPLVDVVWRMVLADRPLDTPERRSGFRRELFEAISRIADKSIQDAYRQEMFARLDGLFARPRSDAPLRHSSASGAGGGRPSRVGGYGGFDNLPNAGMGRHQPRWARPTHLSELGGGDVREGLRGVQRLPYEKILATLVNHPDLIHRHGEAVTLLTFPTGDPDRTIGEDGAPRDSGPNDEGGGNLDKLRAAIIDLAARYPQLDAVALQNHLRDQGFSAGLDSLLARTADYRFTLRSADPLFAEEGLLHVMAVLREPDIRAELAEAAAALSNSMTEENLARFEAAQRLALEAESRRRDIDRDAFGQVVKQ</sequence>
<comment type="cofactor">
    <cofactor evidence="12">
        <name>Zn(2+)</name>
        <dbReference type="ChEBI" id="CHEBI:29105"/>
    </cofactor>
    <text evidence="12">Binds 1 zinc ion per monomer.</text>
</comment>
<dbReference type="Pfam" id="PF13662">
    <property type="entry name" value="Toprim_4"/>
    <property type="match status" value="1"/>
</dbReference>
<keyword evidence="3 12" id="KW-0808">Transferase</keyword>
<comment type="domain">
    <text evidence="12">Contains an N-terminal zinc-binding domain, a central core domain that contains the primase activity, and a C-terminal DnaB-binding domain.</text>
</comment>
<keyword evidence="11 12" id="KW-0804">Transcription</keyword>
<feature type="compositionally biased region" description="Basic and acidic residues" evidence="13">
    <location>
        <begin position="523"/>
        <end position="534"/>
    </location>
</feature>
<keyword evidence="5 12" id="KW-0235">DNA replication</keyword>
<comment type="catalytic activity">
    <reaction evidence="12">
        <text>ssDNA + n NTP = ssDNA/pppN(pN)n-1 hybrid + (n-1) diphosphate.</text>
        <dbReference type="EC" id="2.7.7.101"/>
    </reaction>
</comment>
<evidence type="ECO:0000313" key="16">
    <source>
        <dbReference type="Proteomes" id="UP001279642"/>
    </source>
</evidence>
<dbReference type="PANTHER" id="PTHR30313">
    <property type="entry name" value="DNA PRIMASE"/>
    <property type="match status" value="1"/>
</dbReference>
<keyword evidence="16" id="KW-1185">Reference proteome</keyword>
<evidence type="ECO:0000313" key="15">
    <source>
        <dbReference type="EMBL" id="MDY0884003.1"/>
    </source>
</evidence>
<dbReference type="SMART" id="SM00400">
    <property type="entry name" value="ZnF_CHCC"/>
    <property type="match status" value="1"/>
</dbReference>
<comment type="function">
    <text evidence="12">RNA polymerase that catalyzes the synthesis of short RNA molecules used as primers for DNA polymerase during DNA replication.</text>
</comment>
<dbReference type="SUPFAM" id="SSF56731">
    <property type="entry name" value="DNA primase core"/>
    <property type="match status" value="1"/>
</dbReference>
<dbReference type="InterPro" id="IPR034151">
    <property type="entry name" value="TOPRIM_DnaG_bac"/>
</dbReference>
<evidence type="ECO:0000259" key="14">
    <source>
        <dbReference type="PROSITE" id="PS50880"/>
    </source>
</evidence>
<dbReference type="EC" id="2.7.7.101" evidence="12"/>
<evidence type="ECO:0000256" key="4">
    <source>
        <dbReference type="ARBA" id="ARBA00022695"/>
    </source>
</evidence>
<dbReference type="InterPro" id="IPR030846">
    <property type="entry name" value="DnaG_bac"/>
</dbReference>
<evidence type="ECO:0000256" key="6">
    <source>
        <dbReference type="ARBA" id="ARBA00022723"/>
    </source>
</evidence>
<evidence type="ECO:0000256" key="12">
    <source>
        <dbReference type="HAMAP-Rule" id="MF_00974"/>
    </source>
</evidence>
<dbReference type="InterPro" id="IPR050219">
    <property type="entry name" value="DnaG_primase"/>
</dbReference>
<keyword evidence="4 12" id="KW-0548">Nucleotidyltransferase</keyword>
<evidence type="ECO:0000256" key="13">
    <source>
        <dbReference type="SAM" id="MobiDB-lite"/>
    </source>
</evidence>
<dbReference type="SMART" id="SM00493">
    <property type="entry name" value="TOPRIM"/>
    <property type="match status" value="1"/>
</dbReference>
<evidence type="ECO:0000256" key="2">
    <source>
        <dbReference type="ARBA" id="ARBA00022515"/>
    </source>
</evidence>
<evidence type="ECO:0000256" key="5">
    <source>
        <dbReference type="ARBA" id="ARBA00022705"/>
    </source>
</evidence>
<reference evidence="15 16" key="1">
    <citation type="journal article" date="2016" name="Antonie Van Leeuwenhoek">
        <title>Dongia soli sp. nov., isolated from soil from Dokdo, Korea.</title>
        <authorList>
            <person name="Kim D.U."/>
            <person name="Lee H."/>
            <person name="Kim H."/>
            <person name="Kim S.G."/>
            <person name="Ka J.O."/>
        </authorList>
    </citation>
    <scope>NUCLEOTIDE SEQUENCE [LARGE SCALE GENOMIC DNA]</scope>
    <source>
        <strain evidence="15 16">D78</strain>
    </source>
</reference>
<feature type="region of interest" description="Disordered" evidence="13">
    <location>
        <begin position="518"/>
        <end position="545"/>
    </location>
</feature>
<organism evidence="15 16">
    <name type="scientific">Dongia soli</name>
    <dbReference type="NCBI Taxonomy" id="600628"/>
    <lineage>
        <taxon>Bacteria</taxon>
        <taxon>Pseudomonadati</taxon>
        <taxon>Pseudomonadota</taxon>
        <taxon>Alphaproteobacteria</taxon>
        <taxon>Rhodospirillales</taxon>
        <taxon>Dongiaceae</taxon>
        <taxon>Dongia</taxon>
    </lineage>
</organism>
<keyword evidence="10 12" id="KW-0238">DNA-binding</keyword>
<evidence type="ECO:0000256" key="8">
    <source>
        <dbReference type="ARBA" id="ARBA00022833"/>
    </source>
</evidence>
<keyword evidence="8 12" id="KW-0862">Zinc</keyword>
<comment type="subunit">
    <text evidence="12">Monomer. Interacts with DnaB.</text>
</comment>
<dbReference type="CDD" id="cd03364">
    <property type="entry name" value="TOPRIM_DnaG_primases"/>
    <property type="match status" value="1"/>
</dbReference>
<accession>A0ABU5ECR3</accession>
<dbReference type="HAMAP" id="MF_00974">
    <property type="entry name" value="DNA_primase_DnaG"/>
    <property type="match status" value="1"/>
</dbReference>
<dbReference type="InterPro" id="IPR037068">
    <property type="entry name" value="DNA_primase_core_N_sf"/>
</dbReference>
<dbReference type="InterPro" id="IPR036977">
    <property type="entry name" value="DNA_primase_Znf_CHC2"/>
</dbReference>